<dbReference type="EMBL" id="JGZN01000013">
    <property type="protein sequence ID" value="KFI91647.1"/>
    <property type="molecule type" value="Genomic_DNA"/>
</dbReference>
<dbReference type="Pfam" id="PF13310">
    <property type="entry name" value="Virulence_RhuM"/>
    <property type="match status" value="1"/>
</dbReference>
<organism evidence="1 2">
    <name type="scientific">Bifidobacterium saguini DSM 23967</name>
    <dbReference type="NCBI Taxonomy" id="1437607"/>
    <lineage>
        <taxon>Bacteria</taxon>
        <taxon>Bacillati</taxon>
        <taxon>Actinomycetota</taxon>
        <taxon>Actinomycetes</taxon>
        <taxon>Bifidobacteriales</taxon>
        <taxon>Bifidobacteriaceae</taxon>
        <taxon>Bifidobacterium</taxon>
    </lineage>
</organism>
<protein>
    <submittedName>
        <fullName evidence="1">Virulence protein</fullName>
    </submittedName>
</protein>
<dbReference type="PANTHER" id="PTHR35810">
    <property type="entry name" value="CYTOPLASMIC PROTEIN-RELATED"/>
    <property type="match status" value="1"/>
</dbReference>
<evidence type="ECO:0000313" key="2">
    <source>
        <dbReference type="Proteomes" id="UP000029066"/>
    </source>
</evidence>
<name>A0A087D7Z7_9BIFI</name>
<accession>A0A087D7Z7</accession>
<evidence type="ECO:0000313" key="1">
    <source>
        <dbReference type="EMBL" id="KFI91647.1"/>
    </source>
</evidence>
<dbReference type="AlphaFoldDB" id="A0A087D7Z7"/>
<proteinExistence type="predicted"/>
<sequence length="245" mass="27825">MSEKNDSESLNSEVEANVVLYQDGDRNVPVQVRYEDETFWLTQKAMAELFDVNVPNISKHLSHIYEEGELDEDATISKMEIVRQEGSRKVRREVVFYNLDAIIAVGYRVNSMKATRFRQWATKTLREYIIKGFVRSSISSMMRSSLISTVSCRRLSIANNKGRRPMIRVGGLSLLWRVPRATTVHFDYSHADVARCFATSAHQTIICADVATVLAVVRWTLIGGRATSTYFSYFCAGVARHLPSE</sequence>
<reference evidence="1 2" key="1">
    <citation type="submission" date="2014-03" db="EMBL/GenBank/DDBJ databases">
        <title>Genomics of Bifidobacteria.</title>
        <authorList>
            <person name="Ventura M."/>
            <person name="Milani C."/>
            <person name="Lugli G.A."/>
        </authorList>
    </citation>
    <scope>NUCLEOTIDE SEQUENCE [LARGE SCALE GENOMIC DNA]</scope>
    <source>
        <strain evidence="1 2">DSM 23967</strain>
    </source>
</reference>
<dbReference type="Proteomes" id="UP000029066">
    <property type="component" value="Unassembled WGS sequence"/>
</dbReference>
<dbReference type="InterPro" id="IPR011204">
    <property type="entry name" value="Virulence_RhuM-like"/>
</dbReference>
<dbReference type="PANTHER" id="PTHR35810:SF1">
    <property type="entry name" value="CYTOPLASMIC PROTEIN"/>
    <property type="match status" value="1"/>
</dbReference>
<dbReference type="RefSeq" id="WP_081890078.1">
    <property type="nucleotide sequence ID" value="NZ_JDUT01000008.1"/>
</dbReference>
<dbReference type="OrthoDB" id="9802752at2"/>
<gene>
    <name evidence="1" type="ORF">BISA_0934</name>
</gene>
<comment type="caution">
    <text evidence="1">The sequence shown here is derived from an EMBL/GenBank/DDBJ whole genome shotgun (WGS) entry which is preliminary data.</text>
</comment>